<evidence type="ECO:0000313" key="2">
    <source>
        <dbReference type="EMBL" id="SFT36360.1"/>
    </source>
</evidence>
<dbReference type="STRING" id="1296565.SAMN05660657_00439"/>
<reference evidence="3" key="1">
    <citation type="submission" date="2016-10" db="EMBL/GenBank/DDBJ databases">
        <authorList>
            <person name="Varghese N."/>
            <person name="Submissions S."/>
        </authorList>
    </citation>
    <scope>NUCLEOTIDE SEQUENCE [LARGE SCALE GENOMIC DNA]</scope>
    <source>
        <strain evidence="3">DSM 46136</strain>
    </source>
</reference>
<proteinExistence type="predicted"/>
<keyword evidence="1" id="KW-1133">Transmembrane helix</keyword>
<name>A0A1I6XDH7_9ACTN</name>
<protein>
    <recommendedName>
        <fullName evidence="4">Dolichyl-phosphate-mannose-protein mannosyltransferase</fullName>
    </recommendedName>
</protein>
<dbReference type="AlphaFoldDB" id="A0A1I6XDH7"/>
<gene>
    <name evidence="2" type="ORF">SAMN05660657_00439</name>
</gene>
<sequence length="387" mass="39721">MTVARLGGTVGRRTRLVAGLLRPTVRNALDRPVTGYKASGYWLDYRSGFVRRGLPGEVLRRVAGGAPTYSQVERTAMGLARASALSVVPVAVEAALRAPGEVPRTVAAGLLLSSPLTCGLLLRDAGRYDAVGVLVLALMSTGRALWLPLPLPMGAALLAGAVTAAVASEEFLLAVLTPTAIAAVRRLADRHGASQTARRWILGGVLGPGALVAGASLLVPAPRDAVAAARAEAARAGAEPPGAMGDSLSAVDRGFVENLAFFRLFRPTAVGLSLGLWAGLYTVTADVIGKLLGAGADGRYRLAASAHALVATALSAAGVDFRRWWGLALTGLVSTVVLVEPTGPPEPVSVAAIAAAVALAVAGVAFRDPRVHPWGPLRVDRAPPLRP</sequence>
<evidence type="ECO:0000256" key="1">
    <source>
        <dbReference type="SAM" id="Phobius"/>
    </source>
</evidence>
<feature type="transmembrane region" description="Helical" evidence="1">
    <location>
        <begin position="144"/>
        <end position="165"/>
    </location>
</feature>
<keyword evidence="1" id="KW-0472">Membrane</keyword>
<evidence type="ECO:0000313" key="3">
    <source>
        <dbReference type="Proteomes" id="UP000199546"/>
    </source>
</evidence>
<evidence type="ECO:0008006" key="4">
    <source>
        <dbReference type="Google" id="ProtNLM"/>
    </source>
</evidence>
<dbReference type="RefSeq" id="WP_093577756.1">
    <property type="nucleotide sequence ID" value="NZ_FPBA01000001.1"/>
</dbReference>
<dbReference type="EMBL" id="FPBA01000001">
    <property type="protein sequence ID" value="SFT36360.1"/>
    <property type="molecule type" value="Genomic_DNA"/>
</dbReference>
<dbReference type="Proteomes" id="UP000199546">
    <property type="component" value="Unassembled WGS sequence"/>
</dbReference>
<keyword evidence="3" id="KW-1185">Reference proteome</keyword>
<keyword evidence="1" id="KW-0812">Transmembrane</keyword>
<organism evidence="2 3">
    <name type="scientific">Geodermatophilus amargosae</name>
    <dbReference type="NCBI Taxonomy" id="1296565"/>
    <lineage>
        <taxon>Bacteria</taxon>
        <taxon>Bacillati</taxon>
        <taxon>Actinomycetota</taxon>
        <taxon>Actinomycetes</taxon>
        <taxon>Geodermatophilales</taxon>
        <taxon>Geodermatophilaceae</taxon>
        <taxon>Geodermatophilus</taxon>
    </lineage>
</organism>
<feature type="transmembrane region" description="Helical" evidence="1">
    <location>
        <begin position="200"/>
        <end position="219"/>
    </location>
</feature>
<dbReference type="OrthoDB" id="5179804at2"/>
<feature type="transmembrane region" description="Helical" evidence="1">
    <location>
        <begin position="171"/>
        <end position="188"/>
    </location>
</feature>
<accession>A0A1I6XDH7</accession>